<dbReference type="EMBL" id="UYSG01011159">
    <property type="protein sequence ID" value="VDL61186.1"/>
    <property type="molecule type" value="Genomic_DNA"/>
</dbReference>
<gene>
    <name evidence="2" type="ORF">HDID_LOCUS8868</name>
</gene>
<keyword evidence="1" id="KW-1133">Transmembrane helix</keyword>
<reference evidence="4" key="1">
    <citation type="submission" date="2016-04" db="UniProtKB">
        <authorList>
            <consortium name="WormBaseParasite"/>
        </authorList>
    </citation>
    <scope>IDENTIFICATION</scope>
</reference>
<sequence>MHKHIRTSVSKVIVAFREWKRILHHKIGPTIALLVLVLGLGRIFNVSLSSSGTSSPIGLSPNIFVEDDRFIESFGDHSRQLGDFSLNLSEIKAPKCIGEVVEVTSLTESHAVELILAAEGRRDLSQWLVVYIRDTTTAIIFPPHGCNSLSRCGLTFCMEWLEKCGITQLIIVVPDGDGSNQICRNLLFIGFSILPKDVVTDRLPSDEEFDLDLSPILKSLKKPDRISIVEVEDLDTPASMEAVLSADLSRGSMHWLVVYVKGSTTAVLIPPRESHHNHSFNQSGLTACLEWLEAAHMSQILVAVPFRDGESMCKKLLFLGFSILPKGIVNEQLPSCVSSSESSTPSSSLEEGLDIHIDSDVSLDLSKKLESVVVVEVKDPGSLASMEAVLIAEGKRVASQWLVVYVEGSTTSILLPPRTASDEKNFSRIGLTSCLEWLECVGMSQVILAVPSGDGESMCKSLLFLGFSVLPKDVVTEQLPSWLGGYILLVTDF</sequence>
<name>A0A158QFH2_HYMDI</name>
<evidence type="ECO:0000313" key="4">
    <source>
        <dbReference type="WBParaSite" id="HDID_0000887001-mRNA-1"/>
    </source>
</evidence>
<protein>
    <submittedName>
        <fullName evidence="4">Rhodanese domain-containing protein</fullName>
    </submittedName>
</protein>
<dbReference type="AlphaFoldDB" id="A0A158QFH2"/>
<reference evidence="2 3" key="2">
    <citation type="submission" date="2018-11" db="EMBL/GenBank/DDBJ databases">
        <authorList>
            <consortium name="Pathogen Informatics"/>
        </authorList>
    </citation>
    <scope>NUCLEOTIDE SEQUENCE [LARGE SCALE GENOMIC DNA]</scope>
</reference>
<dbReference type="OrthoDB" id="6275543at2759"/>
<evidence type="ECO:0000313" key="2">
    <source>
        <dbReference type="EMBL" id="VDL61186.1"/>
    </source>
</evidence>
<evidence type="ECO:0000313" key="3">
    <source>
        <dbReference type="Proteomes" id="UP000274504"/>
    </source>
</evidence>
<organism evidence="4">
    <name type="scientific">Hymenolepis diminuta</name>
    <name type="common">Rat tapeworm</name>
    <dbReference type="NCBI Taxonomy" id="6216"/>
    <lineage>
        <taxon>Eukaryota</taxon>
        <taxon>Metazoa</taxon>
        <taxon>Spiralia</taxon>
        <taxon>Lophotrochozoa</taxon>
        <taxon>Platyhelminthes</taxon>
        <taxon>Cestoda</taxon>
        <taxon>Eucestoda</taxon>
        <taxon>Cyclophyllidea</taxon>
        <taxon>Hymenolepididae</taxon>
        <taxon>Hymenolepis</taxon>
    </lineage>
</organism>
<dbReference type="Proteomes" id="UP000274504">
    <property type="component" value="Unassembled WGS sequence"/>
</dbReference>
<keyword evidence="1" id="KW-0812">Transmembrane</keyword>
<evidence type="ECO:0000256" key="1">
    <source>
        <dbReference type="SAM" id="Phobius"/>
    </source>
</evidence>
<feature type="transmembrane region" description="Helical" evidence="1">
    <location>
        <begin position="27"/>
        <end position="44"/>
    </location>
</feature>
<accession>A0A158QFH2</accession>
<proteinExistence type="predicted"/>
<keyword evidence="1" id="KW-0472">Membrane</keyword>
<dbReference type="WBParaSite" id="HDID_0000887001-mRNA-1">
    <property type="protein sequence ID" value="HDID_0000887001-mRNA-1"/>
    <property type="gene ID" value="HDID_0000887001"/>
</dbReference>